<evidence type="ECO:0000313" key="2">
    <source>
        <dbReference type="Proteomes" id="UP000257030"/>
    </source>
</evidence>
<keyword evidence="2" id="KW-1185">Reference proteome</keyword>
<dbReference type="OrthoDB" id="1226016at2"/>
<dbReference type="RefSeq" id="WP_116014664.1">
    <property type="nucleotide sequence ID" value="NZ_QNUH01000027.1"/>
</dbReference>
<dbReference type="Proteomes" id="UP000257030">
    <property type="component" value="Unassembled WGS sequence"/>
</dbReference>
<accession>A0A3D9D6C3</accession>
<reference evidence="1 2" key="1">
    <citation type="journal article" date="2010" name="Syst. Appl. Microbiol.">
        <title>Four new species of Chryseobacterium from the rhizosphere of coastal sand dune plants, Chryseobacterium elymi sp. nov., Chryseobacterium hagamense sp. nov., Chryseobacterium lathyri sp. nov. and Chryseobacterium rhizosphaerae sp. nov.</title>
        <authorList>
            <person name="Cho S.H."/>
            <person name="Lee K.S."/>
            <person name="Shin D.S."/>
            <person name="Han J.H."/>
            <person name="Park K.S."/>
            <person name="Lee C.H."/>
            <person name="Park K.H."/>
            <person name="Kim S.B."/>
        </authorList>
    </citation>
    <scope>NUCLEOTIDE SEQUENCE [LARGE SCALE GENOMIC DNA]</scope>
    <source>
        <strain evidence="1 2">KCTC 22547</strain>
    </source>
</reference>
<gene>
    <name evidence="1" type="ORF">DRF60_19365</name>
</gene>
<dbReference type="AlphaFoldDB" id="A0A3D9D6C3"/>
<dbReference type="EMBL" id="QNUH01000027">
    <property type="protein sequence ID" value="REC73535.1"/>
    <property type="molecule type" value="Genomic_DNA"/>
</dbReference>
<name>A0A3D9D6C3_9FLAO</name>
<sequence>MQHSIMFKKNLLIIFSLVFVTVFSQQRTQPVKLAVKGDYTHESTSAIFPELWSGFQREAIYSYDLKNNHLAVGYVQQKTKKNKTTLTIYIYPKKEIDNQLLRNEQNTRHRSISRC</sequence>
<comment type="caution">
    <text evidence="1">The sequence shown here is derived from an EMBL/GenBank/DDBJ whole genome shotgun (WGS) entry which is preliminary data.</text>
</comment>
<protein>
    <submittedName>
        <fullName evidence="1">Uncharacterized protein</fullName>
    </submittedName>
</protein>
<organism evidence="1 2">
    <name type="scientific">Chryseobacterium elymi</name>
    <dbReference type="NCBI Taxonomy" id="395936"/>
    <lineage>
        <taxon>Bacteria</taxon>
        <taxon>Pseudomonadati</taxon>
        <taxon>Bacteroidota</taxon>
        <taxon>Flavobacteriia</taxon>
        <taxon>Flavobacteriales</taxon>
        <taxon>Weeksellaceae</taxon>
        <taxon>Chryseobacterium group</taxon>
        <taxon>Chryseobacterium</taxon>
    </lineage>
</organism>
<evidence type="ECO:0000313" key="1">
    <source>
        <dbReference type="EMBL" id="REC73535.1"/>
    </source>
</evidence>
<proteinExistence type="predicted"/>